<evidence type="ECO:0000256" key="6">
    <source>
        <dbReference type="ARBA" id="ARBA00022884"/>
    </source>
</evidence>
<dbReference type="PANTHER" id="PTHR10631">
    <property type="entry name" value="N 2 ,N 2 -DIMETHYLGUANOSINE TRNA METHYLTRANSFERASE"/>
    <property type="match status" value="1"/>
</dbReference>
<accession>A0A9W6T0M8</accession>
<evidence type="ECO:0000256" key="5">
    <source>
        <dbReference type="ARBA" id="ARBA00022694"/>
    </source>
</evidence>
<evidence type="ECO:0000256" key="1">
    <source>
        <dbReference type="ARBA" id="ARBA00022555"/>
    </source>
</evidence>
<feature type="region of interest" description="Disordered" evidence="10">
    <location>
        <begin position="98"/>
        <end position="124"/>
    </location>
</feature>
<dbReference type="FunFam" id="3.30.56.70:FF:000001">
    <property type="entry name" value="tRNA (guanine(26)-N(2))-dimethyltransferase"/>
    <property type="match status" value="1"/>
</dbReference>
<feature type="compositionally biased region" description="Polar residues" evidence="10">
    <location>
        <begin position="104"/>
        <end position="124"/>
    </location>
</feature>
<keyword evidence="1 9" id="KW-0820">tRNA-binding</keyword>
<sequence length="604" mass="67711">MSTESEVKPVVENGSEAISNVVAEQATQQDSILDNIDLTQYKVQEEGSASILYQPDNVFYNPIQQYNRDLSILSINAWNEIYATERIEKKLKKLSNRKPADLENGSNKKQKLGSNESGEQNEKVITQETQGDVVTKTKEQEEEEIKKVELRPFANILEALSASGLRAIRYGKEIPLAEKVVANDLSKEAVESINMNIEYNKLTGKVVGNEGDAINYMHNNTNKFHVVDLDPYGTAAPFIDSAINSIKDDGLLLVTCTDLGVLAGNGYPEKCFALYGGTNVWNDATHESALRLVLGMISSTAAKYKKYIEPQLSLSIDFYVRLFIRVRTSPIKVKELASETMITYLCSGCSSTHNQYLGKAVENPNGKTKQNSKKYGLAKGPPIGSNCPYCNYINHVTGPMWGGNLHNHEFIDKVLELQSKADDKIYKTLPRIKGMLTMAKQELQGHDSSFYFKTTTLSSILRCQAPPIEKLASALGNLGYKSSLTHAMAACIKTNAPMEVVWFVGKKWCLADETFKMERLKDTTAGYHIMNNKEIGKNINLSEIMKEKNVYDEYKGDELKWLFASNEHSEKIKRIRKIKIVKFQENPTKNWGPKSAPKVRPDKK</sequence>
<proteinExistence type="inferred from homology"/>
<keyword evidence="6 9" id="KW-0694">RNA-binding</keyword>
<evidence type="ECO:0000256" key="10">
    <source>
        <dbReference type="SAM" id="MobiDB-lite"/>
    </source>
</evidence>
<protein>
    <recommendedName>
        <fullName evidence="7 9">tRNA (guanine(26)-N(2))-dimethyltransferase</fullName>
        <ecNumber evidence="7 9">2.1.1.216</ecNumber>
    </recommendedName>
</protein>
<evidence type="ECO:0000256" key="3">
    <source>
        <dbReference type="ARBA" id="ARBA00022679"/>
    </source>
</evidence>
<evidence type="ECO:0000256" key="8">
    <source>
        <dbReference type="ARBA" id="ARBA00051897"/>
    </source>
</evidence>
<evidence type="ECO:0000256" key="7">
    <source>
        <dbReference type="ARBA" id="ARBA00039099"/>
    </source>
</evidence>
<dbReference type="InterPro" id="IPR002905">
    <property type="entry name" value="Trm1"/>
</dbReference>
<comment type="catalytic activity">
    <reaction evidence="8 9">
        <text>guanosine(26) in tRNA + 2 S-adenosyl-L-methionine = N(2)-dimethylguanosine(26) in tRNA + 2 S-adenosyl-L-homocysteine + 2 H(+)</text>
        <dbReference type="Rhea" id="RHEA:43140"/>
        <dbReference type="Rhea" id="RHEA-COMP:10359"/>
        <dbReference type="Rhea" id="RHEA-COMP:10360"/>
        <dbReference type="ChEBI" id="CHEBI:15378"/>
        <dbReference type="ChEBI" id="CHEBI:57856"/>
        <dbReference type="ChEBI" id="CHEBI:59789"/>
        <dbReference type="ChEBI" id="CHEBI:74269"/>
        <dbReference type="ChEBI" id="CHEBI:74513"/>
        <dbReference type="EC" id="2.1.1.216"/>
    </reaction>
</comment>
<keyword evidence="3 9" id="KW-0808">Transferase</keyword>
<evidence type="ECO:0000313" key="12">
    <source>
        <dbReference type="Proteomes" id="UP001165120"/>
    </source>
</evidence>
<dbReference type="Gene3D" id="3.30.56.70">
    <property type="entry name" value="N2,N2-dimethylguanosine tRNA methyltransferase, C-terminal domain"/>
    <property type="match status" value="1"/>
</dbReference>
<keyword evidence="5 9" id="KW-0819">tRNA processing</keyword>
<organism evidence="11 12">
    <name type="scientific">Candida boidinii</name>
    <name type="common">Yeast</name>
    <dbReference type="NCBI Taxonomy" id="5477"/>
    <lineage>
        <taxon>Eukaryota</taxon>
        <taxon>Fungi</taxon>
        <taxon>Dikarya</taxon>
        <taxon>Ascomycota</taxon>
        <taxon>Saccharomycotina</taxon>
        <taxon>Pichiomycetes</taxon>
        <taxon>Pichiales</taxon>
        <taxon>Pichiaceae</taxon>
        <taxon>Ogataea</taxon>
        <taxon>Ogataea/Candida clade</taxon>
    </lineage>
</organism>
<name>A0A9W6T0M8_CANBO</name>
<dbReference type="EC" id="2.1.1.216" evidence="7 9"/>
<evidence type="ECO:0000313" key="11">
    <source>
        <dbReference type="EMBL" id="GME72878.1"/>
    </source>
</evidence>
<dbReference type="GO" id="GO:0160104">
    <property type="term" value="F:tRNA (guanine(26)-N2)-dimethyltransferase activity"/>
    <property type="evidence" value="ECO:0007669"/>
    <property type="project" value="UniProtKB-UniRule"/>
</dbReference>
<keyword evidence="12" id="KW-1185">Reference proteome</keyword>
<comment type="caution">
    <text evidence="11">The sequence shown here is derived from an EMBL/GenBank/DDBJ whole genome shotgun (WGS) entry which is preliminary data.</text>
</comment>
<dbReference type="InterPro" id="IPR029063">
    <property type="entry name" value="SAM-dependent_MTases_sf"/>
</dbReference>
<dbReference type="GO" id="GO:0005634">
    <property type="term" value="C:nucleus"/>
    <property type="evidence" value="ECO:0007669"/>
    <property type="project" value="TreeGrafter"/>
</dbReference>
<evidence type="ECO:0000256" key="2">
    <source>
        <dbReference type="ARBA" id="ARBA00022603"/>
    </source>
</evidence>
<dbReference type="Proteomes" id="UP001165120">
    <property type="component" value="Unassembled WGS sequence"/>
</dbReference>
<dbReference type="AlphaFoldDB" id="A0A9W6T0M8"/>
<dbReference type="PANTHER" id="PTHR10631:SF3">
    <property type="entry name" value="TRNA (GUANINE(26)-N(2))-DIMETHYLTRANSFERASE"/>
    <property type="match status" value="1"/>
</dbReference>
<dbReference type="Pfam" id="PF02005">
    <property type="entry name" value="TRM"/>
    <property type="match status" value="1"/>
</dbReference>
<evidence type="ECO:0000256" key="4">
    <source>
        <dbReference type="ARBA" id="ARBA00022691"/>
    </source>
</evidence>
<dbReference type="PROSITE" id="PS51626">
    <property type="entry name" value="SAM_MT_TRM1"/>
    <property type="match status" value="1"/>
</dbReference>
<reference evidence="11" key="1">
    <citation type="submission" date="2023-04" db="EMBL/GenBank/DDBJ databases">
        <title>Candida boidinii NBRC 10035.</title>
        <authorList>
            <person name="Ichikawa N."/>
            <person name="Sato H."/>
            <person name="Tonouchi N."/>
        </authorList>
    </citation>
    <scope>NUCLEOTIDE SEQUENCE</scope>
    <source>
        <strain evidence="11">NBRC 10035</strain>
    </source>
</reference>
<dbReference type="NCBIfam" id="TIGR00308">
    <property type="entry name" value="TRM1"/>
    <property type="match status" value="1"/>
</dbReference>
<dbReference type="SUPFAM" id="SSF53335">
    <property type="entry name" value="S-adenosyl-L-methionine-dependent methyltransferases"/>
    <property type="match status" value="1"/>
</dbReference>
<keyword evidence="2 9" id="KW-0489">Methyltransferase</keyword>
<dbReference type="GO" id="GO:0000049">
    <property type="term" value="F:tRNA binding"/>
    <property type="evidence" value="ECO:0007669"/>
    <property type="project" value="UniProtKB-UniRule"/>
</dbReference>
<dbReference type="InterPro" id="IPR042296">
    <property type="entry name" value="tRNA_met_Trm1_C"/>
</dbReference>
<keyword evidence="4 9" id="KW-0949">S-adenosyl-L-methionine</keyword>
<dbReference type="GO" id="GO:0002940">
    <property type="term" value="P:tRNA N2-guanine methylation"/>
    <property type="evidence" value="ECO:0007669"/>
    <property type="project" value="TreeGrafter"/>
</dbReference>
<dbReference type="CDD" id="cd02440">
    <property type="entry name" value="AdoMet_MTases"/>
    <property type="match status" value="1"/>
</dbReference>
<evidence type="ECO:0000256" key="9">
    <source>
        <dbReference type="PROSITE-ProRule" id="PRU00958"/>
    </source>
</evidence>
<dbReference type="Gene3D" id="3.40.50.150">
    <property type="entry name" value="Vaccinia Virus protein VP39"/>
    <property type="match status" value="1"/>
</dbReference>
<dbReference type="EMBL" id="BSXN01001388">
    <property type="protein sequence ID" value="GME72878.1"/>
    <property type="molecule type" value="Genomic_DNA"/>
</dbReference>
<gene>
    <name evidence="11" type="ORF">Cboi02_000379600</name>
</gene>
<comment type="similarity">
    <text evidence="9">Belongs to the class I-like SAM-binding methyltransferase superfamily. Trm1 family.</text>
</comment>